<dbReference type="PANTHER" id="PTHR10353">
    <property type="entry name" value="GLYCOSYL HYDROLASE"/>
    <property type="match status" value="1"/>
</dbReference>
<accession>A0A7I8LEA1</accession>
<keyword evidence="3" id="KW-0378">Hydrolase</keyword>
<evidence type="ECO:0000256" key="2">
    <source>
        <dbReference type="ARBA" id="ARBA00022729"/>
    </source>
</evidence>
<sequence>MAAFFSSSLVFFLFFLLFLGVRESGAGGGGSLSRSSFPPGFLFGTASSAYQYEGAAAEEGRGPSIWDTFTSQHPEKIRDRSNGSVATDSYHRYKEDVRIMKEMGVDAYRFSISWTRILPNGSLSGGVNKEGVAYYNRLIEELISEGVRPFVTLFHWDSPQDLEDLYGGFLSPKIVPDFVNYAEVCFREFGDKVKHWITFNEPWSFCVGGYARGMTAPGRCSPWEARDCSAGDSGREPYAACHHQLLAHAATVKLYRQKYQGSQKGLIGITLVSNWFVPFHKSKSDEDAAQRALDFMLGWFMDPMTQGDYPFSMRVLVGDRLPRFTVEEAQMVKGSFDFIGLNYYTSFYAAALPFSDVVNASYSRDIFSLLSGTLKGRAIGPKAASEWLYVHPPGIRELLLYTREKYNNPVIYITENGADVRGFFAWSLLDNFEWMDGYTVRFGIHFVDFGAGLRRHPKSSALWFRHLLRARRV</sequence>
<dbReference type="PANTHER" id="PTHR10353:SF154">
    <property type="entry name" value="BETA-GLUCOSIDASE 9-RELATED"/>
    <property type="match status" value="1"/>
</dbReference>
<dbReference type="SUPFAM" id="SSF51445">
    <property type="entry name" value="(Trans)glycosidases"/>
    <property type="match status" value="1"/>
</dbReference>
<dbReference type="InterPro" id="IPR001360">
    <property type="entry name" value="Glyco_hydro_1"/>
</dbReference>
<proteinExistence type="inferred from homology"/>
<organism evidence="6 7">
    <name type="scientific">Spirodela intermedia</name>
    <name type="common">Intermediate duckweed</name>
    <dbReference type="NCBI Taxonomy" id="51605"/>
    <lineage>
        <taxon>Eukaryota</taxon>
        <taxon>Viridiplantae</taxon>
        <taxon>Streptophyta</taxon>
        <taxon>Embryophyta</taxon>
        <taxon>Tracheophyta</taxon>
        <taxon>Spermatophyta</taxon>
        <taxon>Magnoliopsida</taxon>
        <taxon>Liliopsida</taxon>
        <taxon>Araceae</taxon>
        <taxon>Lemnoideae</taxon>
        <taxon>Spirodela</taxon>
    </lineage>
</organism>
<evidence type="ECO:0000313" key="6">
    <source>
        <dbReference type="EMBL" id="CAA7407986.1"/>
    </source>
</evidence>
<dbReference type="PROSITE" id="PS00653">
    <property type="entry name" value="GLYCOSYL_HYDROL_F1_2"/>
    <property type="match status" value="1"/>
</dbReference>
<evidence type="ECO:0000256" key="4">
    <source>
        <dbReference type="RuleBase" id="RU003690"/>
    </source>
</evidence>
<keyword evidence="7" id="KW-1185">Reference proteome</keyword>
<feature type="chain" id="PRO_5029466412" evidence="5">
    <location>
        <begin position="27"/>
        <end position="473"/>
    </location>
</feature>
<dbReference type="AlphaFoldDB" id="A0A7I8LEA1"/>
<feature type="signal peptide" evidence="5">
    <location>
        <begin position="1"/>
        <end position="26"/>
    </location>
</feature>
<keyword evidence="2 5" id="KW-0732">Signal</keyword>
<dbReference type="Proteomes" id="UP000663760">
    <property type="component" value="Chromosome 14"/>
</dbReference>
<dbReference type="Pfam" id="PF00232">
    <property type="entry name" value="Glyco_hydro_1"/>
    <property type="match status" value="1"/>
</dbReference>
<gene>
    <name evidence="6" type="ORF">SI8410_14018664</name>
</gene>
<dbReference type="GO" id="GO:0004565">
    <property type="term" value="F:beta-galactosidase activity"/>
    <property type="evidence" value="ECO:0007669"/>
    <property type="project" value="UniProtKB-ARBA"/>
</dbReference>
<name>A0A7I8LEA1_SPIIN</name>
<evidence type="ECO:0000313" key="7">
    <source>
        <dbReference type="Proteomes" id="UP000663760"/>
    </source>
</evidence>
<dbReference type="EMBL" id="LR746277">
    <property type="protein sequence ID" value="CAA7407986.1"/>
    <property type="molecule type" value="Genomic_DNA"/>
</dbReference>
<dbReference type="GO" id="GO:0008422">
    <property type="term" value="F:beta-glucosidase activity"/>
    <property type="evidence" value="ECO:0007669"/>
    <property type="project" value="UniProtKB-ARBA"/>
</dbReference>
<dbReference type="GO" id="GO:0033907">
    <property type="term" value="F:beta-D-fucosidase activity"/>
    <property type="evidence" value="ECO:0007669"/>
    <property type="project" value="UniProtKB-ARBA"/>
</dbReference>
<evidence type="ECO:0000256" key="5">
    <source>
        <dbReference type="SAM" id="SignalP"/>
    </source>
</evidence>
<dbReference type="PRINTS" id="PR00131">
    <property type="entry name" value="GLHYDRLASE1"/>
</dbReference>
<dbReference type="InterPro" id="IPR033132">
    <property type="entry name" value="GH_1_N_CS"/>
</dbReference>
<reference evidence="6" key="1">
    <citation type="submission" date="2020-02" db="EMBL/GenBank/DDBJ databases">
        <authorList>
            <person name="Scholz U."/>
            <person name="Mascher M."/>
            <person name="Fiebig A."/>
        </authorList>
    </citation>
    <scope>NUCLEOTIDE SEQUENCE</scope>
</reference>
<comment type="similarity">
    <text evidence="1 4">Belongs to the glycosyl hydrolase 1 family.</text>
</comment>
<dbReference type="InterPro" id="IPR017853">
    <property type="entry name" value="GH"/>
</dbReference>
<evidence type="ECO:0000256" key="1">
    <source>
        <dbReference type="ARBA" id="ARBA00010838"/>
    </source>
</evidence>
<protein>
    <submittedName>
        <fullName evidence="6">Uncharacterized protein</fullName>
    </submittedName>
</protein>
<evidence type="ECO:0000256" key="3">
    <source>
        <dbReference type="ARBA" id="ARBA00022801"/>
    </source>
</evidence>
<dbReference type="GO" id="GO:0005975">
    <property type="term" value="P:carbohydrate metabolic process"/>
    <property type="evidence" value="ECO:0007669"/>
    <property type="project" value="InterPro"/>
</dbReference>
<dbReference type="FunFam" id="3.20.20.80:FF:000020">
    <property type="entry name" value="Beta-glucosidase 12"/>
    <property type="match status" value="1"/>
</dbReference>
<dbReference type="OrthoDB" id="65569at2759"/>
<dbReference type="Gene3D" id="3.20.20.80">
    <property type="entry name" value="Glycosidases"/>
    <property type="match status" value="2"/>
</dbReference>